<evidence type="ECO:0000256" key="3">
    <source>
        <dbReference type="ARBA" id="ARBA00013253"/>
    </source>
</evidence>
<comment type="caution">
    <text evidence="14">The sequence shown here is derived from an EMBL/GenBank/DDBJ whole genome shotgun (WGS) entry which is preliminary data.</text>
</comment>
<dbReference type="Proteomes" id="UP001410394">
    <property type="component" value="Unassembled WGS sequence"/>
</dbReference>
<evidence type="ECO:0000259" key="13">
    <source>
        <dbReference type="Pfam" id="PF01288"/>
    </source>
</evidence>
<evidence type="ECO:0000256" key="2">
    <source>
        <dbReference type="ARBA" id="ARBA00005810"/>
    </source>
</evidence>
<organism evidence="14 15">
    <name type="scientific">Uliginosibacterium sediminicola</name>
    <dbReference type="NCBI Taxonomy" id="2024550"/>
    <lineage>
        <taxon>Bacteria</taxon>
        <taxon>Pseudomonadati</taxon>
        <taxon>Pseudomonadota</taxon>
        <taxon>Betaproteobacteria</taxon>
        <taxon>Rhodocyclales</taxon>
        <taxon>Zoogloeaceae</taxon>
        <taxon>Uliginosibacterium</taxon>
    </lineage>
</organism>
<dbReference type="InterPro" id="IPR000550">
    <property type="entry name" value="Hppk"/>
</dbReference>
<accession>A0ABU9YVI4</accession>
<evidence type="ECO:0000313" key="15">
    <source>
        <dbReference type="Proteomes" id="UP001410394"/>
    </source>
</evidence>
<keyword evidence="5 14" id="KW-0808">Transferase</keyword>
<keyword evidence="7" id="KW-0418">Kinase</keyword>
<keyword evidence="9" id="KW-0289">Folate biosynthesis</keyword>
<reference evidence="14 15" key="1">
    <citation type="journal article" date="2018" name="Int. J. Syst. Evol. Microbiol.">
        <title>Uliginosibacterium sediminicola sp. nov., isolated from freshwater sediment.</title>
        <authorList>
            <person name="Hwang W.M."/>
            <person name="Kim S.M."/>
            <person name="Kang K."/>
            <person name="Ahn T.Y."/>
        </authorList>
    </citation>
    <scope>NUCLEOTIDE SEQUENCE [LARGE SCALE GENOMIC DNA]</scope>
    <source>
        <strain evidence="14 15">M1-21</strain>
    </source>
</reference>
<keyword evidence="8" id="KW-0067">ATP-binding</keyword>
<evidence type="ECO:0000256" key="6">
    <source>
        <dbReference type="ARBA" id="ARBA00022741"/>
    </source>
</evidence>
<dbReference type="PANTHER" id="PTHR43071:SF1">
    <property type="entry name" value="2-AMINO-4-HYDROXY-6-HYDROXYMETHYLDIHYDROPTERIDINE PYROPHOSPHOKINASE"/>
    <property type="match status" value="1"/>
</dbReference>
<evidence type="ECO:0000256" key="7">
    <source>
        <dbReference type="ARBA" id="ARBA00022777"/>
    </source>
</evidence>
<evidence type="ECO:0000256" key="8">
    <source>
        <dbReference type="ARBA" id="ARBA00022840"/>
    </source>
</evidence>
<evidence type="ECO:0000256" key="11">
    <source>
        <dbReference type="ARBA" id="ARBA00029766"/>
    </source>
</evidence>
<dbReference type="NCBIfam" id="TIGR01498">
    <property type="entry name" value="folK"/>
    <property type="match status" value="1"/>
</dbReference>
<dbReference type="CDD" id="cd00483">
    <property type="entry name" value="HPPK"/>
    <property type="match status" value="1"/>
</dbReference>
<dbReference type="RefSeq" id="WP_345918480.1">
    <property type="nucleotide sequence ID" value="NZ_JBDIVE010000002.1"/>
</dbReference>
<comment type="similarity">
    <text evidence="2">Belongs to the HPPK family.</text>
</comment>
<comment type="function">
    <text evidence="10">Catalyzes the transfer of pyrophosphate from adenosine triphosphate (ATP) to 6-hydroxymethyl-7,8-dihydropterin, an enzymatic step in folate biosynthesis pathway.</text>
</comment>
<dbReference type="GO" id="GO:0003848">
    <property type="term" value="F:2-amino-4-hydroxy-6-hydroxymethyldihydropteridine diphosphokinase activity"/>
    <property type="evidence" value="ECO:0007669"/>
    <property type="project" value="UniProtKB-EC"/>
</dbReference>
<dbReference type="Gene3D" id="3.30.70.560">
    <property type="entry name" value="7,8-Dihydro-6-hydroxymethylpterin-pyrophosphokinase HPPK"/>
    <property type="match status" value="1"/>
</dbReference>
<feature type="domain" description="7,8-dihydro-6-hydroxymethylpterin-pyrophosphokinase" evidence="13">
    <location>
        <begin position="10"/>
        <end position="138"/>
    </location>
</feature>
<evidence type="ECO:0000256" key="5">
    <source>
        <dbReference type="ARBA" id="ARBA00022679"/>
    </source>
</evidence>
<evidence type="ECO:0000256" key="12">
    <source>
        <dbReference type="ARBA" id="ARBA00033413"/>
    </source>
</evidence>
<gene>
    <name evidence="14" type="primary">folK</name>
    <name evidence="14" type="ORF">ABDB84_04425</name>
</gene>
<dbReference type="SUPFAM" id="SSF55083">
    <property type="entry name" value="6-hydroxymethyl-7,8-dihydropterin pyrophosphokinase, HPPK"/>
    <property type="match status" value="1"/>
</dbReference>
<protein>
    <recommendedName>
        <fullName evidence="4">2-amino-4-hydroxy-6-hydroxymethyldihydropteridine pyrophosphokinase</fullName>
        <ecNumber evidence="3">2.7.6.3</ecNumber>
    </recommendedName>
    <alternativeName>
        <fullName evidence="11">6-hydroxymethyl-7,8-dihydropterin pyrophosphokinase</fullName>
    </alternativeName>
    <alternativeName>
        <fullName evidence="12">7,8-dihydro-6-hydroxymethylpterin-pyrophosphokinase</fullName>
    </alternativeName>
</protein>
<evidence type="ECO:0000256" key="10">
    <source>
        <dbReference type="ARBA" id="ARBA00029409"/>
    </source>
</evidence>
<sequence length="165" mass="17675">MLLPTVSAWIGLGANIGADPAAAVRDAMIAIGKLPHCRLRAQSSLYRSAPVGCDPQPDYINAVVQIDTALGPALLLETLLALEKSFGRERSYTNAPRTLDLDVLLFADRSINQAGLQIPHPRMHERAFVLAPLAEIAPALEIPGLGRVDALLAKLQDQAIERLGV</sequence>
<dbReference type="Pfam" id="PF01288">
    <property type="entry name" value="HPPK"/>
    <property type="match status" value="1"/>
</dbReference>
<dbReference type="InterPro" id="IPR035907">
    <property type="entry name" value="Hppk_sf"/>
</dbReference>
<comment type="pathway">
    <text evidence="1">Cofactor biosynthesis; tetrahydrofolate biosynthesis; 2-amino-4-hydroxy-6-hydroxymethyl-7,8-dihydropteridine diphosphate from 7,8-dihydroneopterin triphosphate: step 4/4.</text>
</comment>
<dbReference type="EC" id="2.7.6.3" evidence="3"/>
<evidence type="ECO:0000256" key="1">
    <source>
        <dbReference type="ARBA" id="ARBA00005051"/>
    </source>
</evidence>
<dbReference type="PANTHER" id="PTHR43071">
    <property type="entry name" value="2-AMINO-4-HYDROXY-6-HYDROXYMETHYLDIHYDROPTERIDINE PYROPHOSPHOKINASE"/>
    <property type="match status" value="1"/>
</dbReference>
<dbReference type="EMBL" id="JBDIVE010000002">
    <property type="protein sequence ID" value="MEN3067713.1"/>
    <property type="molecule type" value="Genomic_DNA"/>
</dbReference>
<proteinExistence type="inferred from homology"/>
<evidence type="ECO:0000313" key="14">
    <source>
        <dbReference type="EMBL" id="MEN3067713.1"/>
    </source>
</evidence>
<evidence type="ECO:0000256" key="4">
    <source>
        <dbReference type="ARBA" id="ARBA00016218"/>
    </source>
</evidence>
<evidence type="ECO:0000256" key="9">
    <source>
        <dbReference type="ARBA" id="ARBA00022909"/>
    </source>
</evidence>
<keyword evidence="15" id="KW-1185">Reference proteome</keyword>
<keyword evidence="6" id="KW-0547">Nucleotide-binding</keyword>
<name>A0ABU9YVI4_9RHOO</name>